<evidence type="ECO:0000313" key="4">
    <source>
        <dbReference type="EMBL" id="CAM81155.1"/>
    </source>
</evidence>
<dbReference type="KEGG" id="ots:OTBS_1077"/>
<dbReference type="HOGENOM" id="CLU_2826950_0_0_5"/>
<evidence type="ECO:0000313" key="2">
    <source>
        <dbReference type="EMBL" id="CAM80143.1"/>
    </source>
</evidence>
<dbReference type="KEGG" id="ots:OTBS_0724"/>
<sequence length="66" mass="8220">MSAHFLAVNFQVYILRISLFFNEASNLNSRFFDYNYLMLVWQVRFFSLLEFYFDIFLPDFFIFLNY</sequence>
<evidence type="ECO:0000313" key="1">
    <source>
        <dbReference type="EMBL" id="CAM79790.1"/>
    </source>
</evidence>
<name>A5CD97_ORITB</name>
<dbReference type="EMBL" id="AM494475">
    <property type="protein sequence ID" value="CAM81155.1"/>
    <property type="molecule type" value="Genomic_DNA"/>
</dbReference>
<dbReference type="KEGG" id="ots:OTBS_2006"/>
<gene>
    <name evidence="1" type="ordered locus">OTBS_0724</name>
    <name evidence="2" type="ordered locus">OTBS_1077</name>
    <name evidence="3" type="ordered locus">OTBS_2006</name>
    <name evidence="4" type="ordered locus">OTBS_2060</name>
</gene>
<protein>
    <submittedName>
        <fullName evidence="1">Uncharacterized protein</fullName>
    </submittedName>
</protein>
<evidence type="ECO:0000313" key="5">
    <source>
        <dbReference type="Proteomes" id="UP000001565"/>
    </source>
</evidence>
<dbReference type="EMBL" id="AM494475">
    <property type="protein sequence ID" value="CAM80143.1"/>
    <property type="molecule type" value="Genomic_DNA"/>
</dbReference>
<dbReference type="AlphaFoldDB" id="A5CD97"/>
<accession>A5CD97</accession>
<organism evidence="1 5">
    <name type="scientific">Orientia tsutsugamushi (strain Boryong)</name>
    <name type="common">Rickettsia tsutsugamushi</name>
    <dbReference type="NCBI Taxonomy" id="357244"/>
    <lineage>
        <taxon>Bacteria</taxon>
        <taxon>Pseudomonadati</taxon>
        <taxon>Pseudomonadota</taxon>
        <taxon>Alphaproteobacteria</taxon>
        <taxon>Rickettsiales</taxon>
        <taxon>Rickettsiaceae</taxon>
        <taxon>Rickettsieae</taxon>
        <taxon>Orientia</taxon>
    </lineage>
</organism>
<dbReference type="EMBL" id="AM494475">
    <property type="protein sequence ID" value="CAM79790.1"/>
    <property type="molecule type" value="Genomic_DNA"/>
</dbReference>
<proteinExistence type="predicted"/>
<dbReference type="EMBL" id="AM494475">
    <property type="protein sequence ID" value="CAM81101.1"/>
    <property type="molecule type" value="Genomic_DNA"/>
</dbReference>
<dbReference type="KEGG" id="ots:OTBS_2060"/>
<evidence type="ECO:0000313" key="3">
    <source>
        <dbReference type="EMBL" id="CAM81101.1"/>
    </source>
</evidence>
<dbReference type="Proteomes" id="UP000001565">
    <property type="component" value="Chromosome"/>
</dbReference>
<reference evidence="1 5" key="1">
    <citation type="journal article" date="2007" name="Proc. Natl. Acad. Sci. U.S.A.">
        <title>The Orientia tsutsugamushi genome reveals massive proliferation of conjugative type IV secretion system and host-cell interaction genes.</title>
        <authorList>
            <person name="Cho N.-H."/>
            <person name="Kim H.-R."/>
            <person name="Lee J.-H."/>
            <person name="Kim S.-Y."/>
            <person name="Kim J."/>
            <person name="Cha S."/>
            <person name="Kim S.-Y."/>
            <person name="Darby A.C."/>
            <person name="Fuxelius H.-H."/>
            <person name="Yin J."/>
            <person name="Kim J.H."/>
            <person name="Kim J."/>
            <person name="Lee S.J."/>
            <person name="Koh Y.-S."/>
            <person name="Jang W.-J."/>
            <person name="Park K.-H."/>
            <person name="Andersson S.G.E."/>
            <person name="Choi M.-S."/>
            <person name="Kim I.-S."/>
        </authorList>
    </citation>
    <scope>NUCLEOTIDE SEQUENCE [LARGE SCALE GENOMIC DNA]</scope>
    <source>
        <strain evidence="1 5">Boryong</strain>
    </source>
</reference>